<organism evidence="1 2">
    <name type="scientific">Photobacterium marinum</name>
    <dbReference type="NCBI Taxonomy" id="1056511"/>
    <lineage>
        <taxon>Bacteria</taxon>
        <taxon>Pseudomonadati</taxon>
        <taxon>Pseudomonadota</taxon>
        <taxon>Gammaproteobacteria</taxon>
        <taxon>Vibrionales</taxon>
        <taxon>Vibrionaceae</taxon>
        <taxon>Photobacterium</taxon>
    </lineage>
</organism>
<dbReference type="EMBL" id="AMZO01000021">
    <property type="protein sequence ID" value="ELR65049.1"/>
    <property type="molecule type" value="Genomic_DNA"/>
</dbReference>
<accession>L8JBV3</accession>
<keyword evidence="2" id="KW-1185">Reference proteome</keyword>
<proteinExistence type="predicted"/>
<dbReference type="AlphaFoldDB" id="L8JBV3"/>
<comment type="caution">
    <text evidence="1">The sequence shown here is derived from an EMBL/GenBank/DDBJ whole genome shotgun (WGS) entry which is preliminary data.</text>
</comment>
<dbReference type="Proteomes" id="UP000011134">
    <property type="component" value="Unassembled WGS sequence"/>
</dbReference>
<gene>
    <name evidence="1" type="ORF">C942_02143</name>
</gene>
<dbReference type="PATRIC" id="fig|1056511.3.peg.3216"/>
<reference evidence="1 2" key="1">
    <citation type="submission" date="2012-12" db="EMBL/GenBank/DDBJ databases">
        <title>Genome Assembly of Photobacterium sp. AK15.</title>
        <authorList>
            <person name="Khatri I."/>
            <person name="Vaidya B."/>
            <person name="Srinivas T.N.R."/>
            <person name="Subramanian S."/>
            <person name="Pinnaka A."/>
        </authorList>
    </citation>
    <scope>NUCLEOTIDE SEQUENCE [LARGE SCALE GENOMIC DNA]</scope>
    <source>
        <strain evidence="1 2">AK15</strain>
    </source>
</reference>
<sequence length="41" mass="4487">MGLAQLSTETVDNYVDGCLEKHVLVKHVASWVIFAHFISGA</sequence>
<name>L8JBV3_9GAMM</name>
<protein>
    <submittedName>
        <fullName evidence="1">Uncharacterized protein</fullName>
    </submittedName>
</protein>
<evidence type="ECO:0000313" key="1">
    <source>
        <dbReference type="EMBL" id="ELR65049.1"/>
    </source>
</evidence>
<evidence type="ECO:0000313" key="2">
    <source>
        <dbReference type="Proteomes" id="UP000011134"/>
    </source>
</evidence>